<gene>
    <name evidence="2" type="ORF">F7Q99_29305</name>
</gene>
<dbReference type="Proteomes" id="UP000450000">
    <property type="component" value="Unassembled WGS sequence"/>
</dbReference>
<organism evidence="2 3">
    <name type="scientific">Streptomyces kaniharaensis</name>
    <dbReference type="NCBI Taxonomy" id="212423"/>
    <lineage>
        <taxon>Bacteria</taxon>
        <taxon>Bacillati</taxon>
        <taxon>Actinomycetota</taxon>
        <taxon>Actinomycetes</taxon>
        <taxon>Kitasatosporales</taxon>
        <taxon>Streptomycetaceae</taxon>
        <taxon>Streptomyces</taxon>
    </lineage>
</organism>
<dbReference type="EMBL" id="WBOF01000002">
    <property type="protein sequence ID" value="MQS16215.1"/>
    <property type="molecule type" value="Genomic_DNA"/>
</dbReference>
<dbReference type="InterPro" id="IPR036689">
    <property type="entry name" value="ESAT-6-like_sf"/>
</dbReference>
<evidence type="ECO:0000313" key="2">
    <source>
        <dbReference type="EMBL" id="MQS16215.1"/>
    </source>
</evidence>
<protein>
    <submittedName>
        <fullName evidence="2">WXG100 family type VII secretion target</fullName>
    </submittedName>
</protein>
<dbReference type="RefSeq" id="WP_153466948.1">
    <property type="nucleotide sequence ID" value="NZ_WBOF01000002.1"/>
</dbReference>
<proteinExistence type="predicted"/>
<comment type="caution">
    <text evidence="2">The sequence shown here is derived from an EMBL/GenBank/DDBJ whole genome shotgun (WGS) entry which is preliminary data.</text>
</comment>
<reference evidence="2 3" key="1">
    <citation type="submission" date="2019-09" db="EMBL/GenBank/DDBJ databases">
        <title>Genome Sequences of Streptomyces kaniharaensis ATCC 21070.</title>
        <authorList>
            <person name="Zhu W."/>
            <person name="De Crecy-Lagard V."/>
            <person name="Richards N.G."/>
        </authorList>
    </citation>
    <scope>NUCLEOTIDE SEQUENCE [LARGE SCALE GENOMIC DNA]</scope>
    <source>
        <strain evidence="2 3">SF-557</strain>
    </source>
</reference>
<feature type="region of interest" description="Disordered" evidence="1">
    <location>
        <begin position="107"/>
        <end position="131"/>
    </location>
</feature>
<evidence type="ECO:0000313" key="3">
    <source>
        <dbReference type="Proteomes" id="UP000450000"/>
    </source>
</evidence>
<accession>A0A6N7KZG5</accession>
<feature type="compositionally biased region" description="Gly residues" evidence="1">
    <location>
        <begin position="115"/>
        <end position="131"/>
    </location>
</feature>
<keyword evidence="3" id="KW-1185">Reference proteome</keyword>
<sequence>MADHVFSVDTERLAAATPQVQELAGLIRSVGTRLEARLGELGECWGDDYTGREFRDQYLSPKEQLTEAVGGTAEVLDSTVDGIGTMAKGFRRTEEQNVEALRTLTSAVPDVPGVGDAGHGPRTGGPHVGRR</sequence>
<dbReference type="AlphaFoldDB" id="A0A6N7KZG5"/>
<name>A0A6N7KZG5_9ACTN</name>
<evidence type="ECO:0000256" key="1">
    <source>
        <dbReference type="SAM" id="MobiDB-lite"/>
    </source>
</evidence>
<dbReference type="OrthoDB" id="3284120at2"/>
<dbReference type="SUPFAM" id="SSF140453">
    <property type="entry name" value="EsxAB dimer-like"/>
    <property type="match status" value="1"/>
</dbReference>
<dbReference type="Gene3D" id="1.10.287.1060">
    <property type="entry name" value="ESAT-6-like"/>
    <property type="match status" value="1"/>
</dbReference>